<dbReference type="InterPro" id="IPR036873">
    <property type="entry name" value="Rhodanese-like_dom_sf"/>
</dbReference>
<dbReference type="GO" id="GO:0005829">
    <property type="term" value="C:cytosol"/>
    <property type="evidence" value="ECO:0007669"/>
    <property type="project" value="TreeGrafter"/>
</dbReference>
<name>A0A4R3NQ62_9GAMM</name>
<evidence type="ECO:0000313" key="4">
    <source>
        <dbReference type="EMBL" id="TCT38152.1"/>
    </source>
</evidence>
<dbReference type="PANTHER" id="PTHR11364">
    <property type="entry name" value="THIOSULFATE SULFERTANSFERASE"/>
    <property type="match status" value="1"/>
</dbReference>
<keyword evidence="2" id="KW-0677">Repeat</keyword>
<dbReference type="NCBIfam" id="NF008557">
    <property type="entry name" value="PRK11493.1"/>
    <property type="match status" value="1"/>
</dbReference>
<dbReference type="PROSITE" id="PS50206">
    <property type="entry name" value="RHODANESE_3"/>
    <property type="match status" value="2"/>
</dbReference>
<dbReference type="Gene3D" id="3.40.250.10">
    <property type="entry name" value="Rhodanese-like domain"/>
    <property type="match status" value="2"/>
</dbReference>
<dbReference type="AlphaFoldDB" id="A0A4R3NQ62"/>
<gene>
    <name evidence="4" type="ORF">EC835_101146</name>
</gene>
<dbReference type="InterPro" id="IPR001763">
    <property type="entry name" value="Rhodanese-like_dom"/>
</dbReference>
<dbReference type="CDD" id="cd01448">
    <property type="entry name" value="TST_Repeat_1"/>
    <property type="match status" value="1"/>
</dbReference>
<accession>A0A4R3NQ62</accession>
<evidence type="ECO:0000256" key="2">
    <source>
        <dbReference type="ARBA" id="ARBA00022737"/>
    </source>
</evidence>
<proteinExistence type="predicted"/>
<feature type="domain" description="Rhodanese" evidence="3">
    <location>
        <begin position="166"/>
        <end position="279"/>
    </location>
</feature>
<dbReference type="EMBL" id="SMAS01000001">
    <property type="protein sequence ID" value="TCT38152.1"/>
    <property type="molecule type" value="Genomic_DNA"/>
</dbReference>
<dbReference type="PANTHER" id="PTHR11364:SF27">
    <property type="entry name" value="SULFURTRANSFERASE"/>
    <property type="match status" value="1"/>
</dbReference>
<evidence type="ECO:0000313" key="5">
    <source>
        <dbReference type="Proteomes" id="UP000295055"/>
    </source>
</evidence>
<organism evidence="4 5">
    <name type="scientific">Providencia alcalifaciens</name>
    <dbReference type="NCBI Taxonomy" id="126385"/>
    <lineage>
        <taxon>Bacteria</taxon>
        <taxon>Pseudomonadati</taxon>
        <taxon>Pseudomonadota</taxon>
        <taxon>Gammaproteobacteria</taxon>
        <taxon>Enterobacterales</taxon>
        <taxon>Morganellaceae</taxon>
        <taxon>Providencia</taxon>
    </lineage>
</organism>
<dbReference type="GO" id="GO:0004792">
    <property type="term" value="F:thiosulfate-cyanide sulfurtransferase activity"/>
    <property type="evidence" value="ECO:0007669"/>
    <property type="project" value="TreeGrafter"/>
</dbReference>
<dbReference type="InterPro" id="IPR045078">
    <property type="entry name" value="TST/MPST-like"/>
</dbReference>
<dbReference type="FunFam" id="3.40.250.10:FF:000001">
    <property type="entry name" value="Sulfurtransferase"/>
    <property type="match status" value="1"/>
</dbReference>
<protein>
    <submittedName>
        <fullName evidence="4">Thiosulfate/3-mercaptopyruvate sulfurtransferase</fullName>
    </submittedName>
</protein>
<evidence type="ECO:0000259" key="3">
    <source>
        <dbReference type="PROSITE" id="PS50206"/>
    </source>
</evidence>
<keyword evidence="4" id="KW-0670">Pyruvate</keyword>
<dbReference type="CDD" id="cd01449">
    <property type="entry name" value="TST_Repeat_2"/>
    <property type="match status" value="1"/>
</dbReference>
<dbReference type="Proteomes" id="UP000295055">
    <property type="component" value="Unassembled WGS sequence"/>
</dbReference>
<feature type="domain" description="Rhodanese" evidence="3">
    <location>
        <begin position="18"/>
        <end position="135"/>
    </location>
</feature>
<dbReference type="SMART" id="SM00450">
    <property type="entry name" value="RHOD"/>
    <property type="match status" value="2"/>
</dbReference>
<reference evidence="4 5" key="1">
    <citation type="submission" date="2019-03" db="EMBL/GenBank/DDBJ databases">
        <title>Genomic analyses of the natural microbiome of Caenorhabditis elegans.</title>
        <authorList>
            <person name="Samuel B."/>
        </authorList>
    </citation>
    <scope>NUCLEOTIDE SEQUENCE [LARGE SCALE GENOMIC DNA]</scope>
    <source>
        <strain evidence="4 5">JUb102</strain>
    </source>
</reference>
<dbReference type="Pfam" id="PF00581">
    <property type="entry name" value="Rhodanese"/>
    <property type="match status" value="2"/>
</dbReference>
<sequence length="280" mass="30628">MMYNDYFVTPEWLNSHLSDSNIIVLDVSTPPPTAPYDCYQSYLDEHIPQAQFFNQDEVADKSCDLPHMLPDADTFSQAVGAMGINNQTQVIIYAQNNLFSSPRAWWTFRTLGCKQVKILAGGINAWKAAGFATQSGKVTPPAAQTFIADRQDANALNQQQMLEVATEGKIQIIDARAAARFLAQAPEPRPGLRMGHIPGSKNVPWDLLVDNGEYKSPEQLKAIFAQQGVDILAPTVTTCGSGMTAAVVLLALVLLGNPHVRLYDGSWAQWGQDNGLPIEP</sequence>
<dbReference type="SUPFAM" id="SSF52821">
    <property type="entry name" value="Rhodanese/Cell cycle control phosphatase"/>
    <property type="match status" value="2"/>
</dbReference>
<evidence type="ECO:0000256" key="1">
    <source>
        <dbReference type="ARBA" id="ARBA00022679"/>
    </source>
</evidence>
<keyword evidence="1 4" id="KW-0808">Transferase</keyword>
<comment type="caution">
    <text evidence="4">The sequence shown here is derived from an EMBL/GenBank/DDBJ whole genome shotgun (WGS) entry which is preliminary data.</text>
</comment>